<keyword evidence="5 11" id="KW-0547">Nucleotide-binding</keyword>
<dbReference type="PROSITE" id="PS51285">
    <property type="entry name" value="AGC_KINASE_CTER"/>
    <property type="match status" value="1"/>
</dbReference>
<reference evidence="16" key="5">
    <citation type="submission" date="2018-04" db="UniProtKB">
        <authorList>
            <consortium name="EnsemblFungi"/>
        </authorList>
    </citation>
    <scope>IDENTIFICATION</scope>
    <source>
        <strain evidence="16">R3-111a-1</strain>
    </source>
</reference>
<comment type="similarity">
    <text evidence="8">Belongs to the protein kinase superfamily. STE Ser/Thr protein kinase family. COT1 subfamily.</text>
</comment>
<keyword evidence="2" id="KW-0723">Serine/threonine-protein kinase</keyword>
<gene>
    <name evidence="16" type="primary">20343141</name>
    <name evidence="15" type="ORF">GGTG_02683</name>
</gene>
<dbReference type="InterPro" id="IPR008271">
    <property type="entry name" value="Ser/Thr_kinase_AS"/>
</dbReference>
<evidence type="ECO:0000313" key="17">
    <source>
        <dbReference type="Proteomes" id="UP000006039"/>
    </source>
</evidence>
<dbReference type="Gene3D" id="3.30.200.20">
    <property type="entry name" value="Phosphorylase Kinase, domain 1"/>
    <property type="match status" value="1"/>
</dbReference>
<dbReference type="GO" id="GO:0005524">
    <property type="term" value="F:ATP binding"/>
    <property type="evidence" value="ECO:0007669"/>
    <property type="project" value="UniProtKB-UniRule"/>
</dbReference>
<evidence type="ECO:0000256" key="8">
    <source>
        <dbReference type="ARBA" id="ARBA00038271"/>
    </source>
</evidence>
<evidence type="ECO:0000313" key="15">
    <source>
        <dbReference type="EMBL" id="EJT77577.1"/>
    </source>
</evidence>
<evidence type="ECO:0000256" key="6">
    <source>
        <dbReference type="ARBA" id="ARBA00022777"/>
    </source>
</evidence>
<evidence type="ECO:0000256" key="10">
    <source>
        <dbReference type="ARBA" id="ARBA00048679"/>
    </source>
</evidence>
<dbReference type="OrthoDB" id="3638488at2759"/>
<comment type="catalytic activity">
    <reaction evidence="9">
        <text>L-threonyl-[protein] + ATP = O-phospho-L-threonyl-[protein] + ADP + H(+)</text>
        <dbReference type="Rhea" id="RHEA:46608"/>
        <dbReference type="Rhea" id="RHEA-COMP:11060"/>
        <dbReference type="Rhea" id="RHEA-COMP:11605"/>
        <dbReference type="ChEBI" id="CHEBI:15378"/>
        <dbReference type="ChEBI" id="CHEBI:30013"/>
        <dbReference type="ChEBI" id="CHEBI:30616"/>
        <dbReference type="ChEBI" id="CHEBI:61977"/>
        <dbReference type="ChEBI" id="CHEBI:456216"/>
        <dbReference type="EC" id="2.7.11.1"/>
    </reaction>
</comment>
<dbReference type="FunFam" id="1.10.510.10:FF:000024">
    <property type="entry name" value="Probable serine/threonine-protein kinase cot-1"/>
    <property type="match status" value="2"/>
</dbReference>
<keyword evidence="6 15" id="KW-0418">Kinase</keyword>
<feature type="domain" description="AGC-kinase C-terminal" evidence="14">
    <location>
        <begin position="418"/>
        <end position="516"/>
    </location>
</feature>
<protein>
    <recommendedName>
        <fullName evidence="1">non-specific serine/threonine protein kinase</fullName>
        <ecNumber evidence="1">2.7.11.1</ecNumber>
    </recommendedName>
</protein>
<dbReference type="PROSITE" id="PS50011">
    <property type="entry name" value="PROTEIN_KINASE_DOM"/>
    <property type="match status" value="1"/>
</dbReference>
<evidence type="ECO:0000313" key="16">
    <source>
        <dbReference type="EnsemblFungi" id="EJT77577"/>
    </source>
</evidence>
<feature type="binding site" evidence="11">
    <location>
        <position position="124"/>
    </location>
    <ligand>
        <name>ATP</name>
        <dbReference type="ChEBI" id="CHEBI:30616"/>
    </ligand>
</feature>
<feature type="region of interest" description="Disordered" evidence="12">
    <location>
        <begin position="267"/>
        <end position="286"/>
    </location>
</feature>
<dbReference type="InterPro" id="IPR050839">
    <property type="entry name" value="Rho-assoc_Ser/Thr_Kinase"/>
</dbReference>
<dbReference type="InterPro" id="IPR017441">
    <property type="entry name" value="Protein_kinase_ATP_BS"/>
</dbReference>
<feature type="compositionally biased region" description="Gly residues" evidence="12">
    <location>
        <begin position="268"/>
        <end position="277"/>
    </location>
</feature>
<sequence length="517" mass="57700">MGEEFPFQAAPGRCPTPYGPRVQANREKCSQLATEFFKNGVARARERHLRQERLNQQLANAEASPQKQSQLWSNTGKLEAQYLRFLRTPNTTNDYETIKLIGKGAFGEVKLVRRRQTGKVYALKSLLKSQTVTQLQEARVRAERDILVESNSPWVVKLYMTFQDASFLYMLMEFLPGGDLMTMLIKYEVFTEDITRFYVAEMVMAIEAVHDLGFIHRDIKPDNILLDRGGHVKLTDFGLSTGFRKTHDSSYYRQLLKSAAAGMAADEWGGGGSGGGEPDPDPRRRESVNLDQINMTVSNRGQINEWRRSRRAMAYSAVGTPDYIAPELIRGAGYTRSIDWWSLGAITYESLIGWAPFASEVARDTYVKISNWPQHLYFPDDVQMSRSAENLIRSLMCEPENRLGREGAAEIKKHSFFNGVDFEGLRRIAAPFKPHLTSETDTAHFPSEEELERNALQMTGAGPQSTAAAAAAAAAVAAAVAASDGGPTSPIADAPEMTLPFLGYTFKRFEDNLAGMH</sequence>
<dbReference type="EMBL" id="GL385396">
    <property type="protein sequence ID" value="EJT77577.1"/>
    <property type="molecule type" value="Genomic_DNA"/>
</dbReference>
<dbReference type="GO" id="GO:0051094">
    <property type="term" value="P:positive regulation of developmental process"/>
    <property type="evidence" value="ECO:0007669"/>
    <property type="project" value="UniProtKB-ARBA"/>
</dbReference>
<dbReference type="AlphaFoldDB" id="J3NN25"/>
<keyword evidence="7 11" id="KW-0067">ATP-binding</keyword>
<evidence type="ECO:0000256" key="4">
    <source>
        <dbReference type="ARBA" id="ARBA00022679"/>
    </source>
</evidence>
<keyword evidence="17" id="KW-1185">Reference proteome</keyword>
<dbReference type="EnsemblFungi" id="EJT77577">
    <property type="protein sequence ID" value="EJT77577"/>
    <property type="gene ID" value="GGTG_02683"/>
</dbReference>
<dbReference type="PANTHER" id="PTHR22988:SF71">
    <property type="entry name" value="CITRON RHO-INTERACTING KINASE"/>
    <property type="match status" value="1"/>
</dbReference>
<dbReference type="InterPro" id="IPR011009">
    <property type="entry name" value="Kinase-like_dom_sf"/>
</dbReference>
<evidence type="ECO:0000256" key="7">
    <source>
        <dbReference type="ARBA" id="ARBA00022840"/>
    </source>
</evidence>
<dbReference type="SUPFAM" id="SSF56112">
    <property type="entry name" value="Protein kinase-like (PK-like)"/>
    <property type="match status" value="1"/>
</dbReference>
<comment type="catalytic activity">
    <reaction evidence="10">
        <text>L-seryl-[protein] + ATP = O-phospho-L-seryl-[protein] + ADP + H(+)</text>
        <dbReference type="Rhea" id="RHEA:17989"/>
        <dbReference type="Rhea" id="RHEA-COMP:9863"/>
        <dbReference type="Rhea" id="RHEA-COMP:11604"/>
        <dbReference type="ChEBI" id="CHEBI:15378"/>
        <dbReference type="ChEBI" id="CHEBI:29999"/>
        <dbReference type="ChEBI" id="CHEBI:30616"/>
        <dbReference type="ChEBI" id="CHEBI:83421"/>
        <dbReference type="ChEBI" id="CHEBI:456216"/>
        <dbReference type="EC" id="2.7.11.1"/>
    </reaction>
</comment>
<dbReference type="PROSITE" id="PS00108">
    <property type="entry name" value="PROTEIN_KINASE_ST"/>
    <property type="match status" value="1"/>
</dbReference>
<dbReference type="HOGENOM" id="CLU_000288_67_5_1"/>
<dbReference type="FunFam" id="3.30.200.20:FF:000192">
    <property type="entry name" value="Serine/threonine-protein kinase cot-1"/>
    <property type="match status" value="1"/>
</dbReference>
<evidence type="ECO:0000259" key="14">
    <source>
        <dbReference type="PROSITE" id="PS51285"/>
    </source>
</evidence>
<evidence type="ECO:0000256" key="2">
    <source>
        <dbReference type="ARBA" id="ARBA00022527"/>
    </source>
</evidence>
<keyword evidence="3" id="KW-0597">Phosphoprotein</keyword>
<dbReference type="InterPro" id="IPR000719">
    <property type="entry name" value="Prot_kinase_dom"/>
</dbReference>
<dbReference type="VEuPathDB" id="FungiDB:GGTG_02683"/>
<dbReference type="GO" id="GO:0004674">
    <property type="term" value="F:protein serine/threonine kinase activity"/>
    <property type="evidence" value="ECO:0007669"/>
    <property type="project" value="UniProtKB-KW"/>
</dbReference>
<dbReference type="GO" id="GO:0031032">
    <property type="term" value="P:actomyosin structure organization"/>
    <property type="evidence" value="ECO:0007669"/>
    <property type="project" value="TreeGrafter"/>
</dbReference>
<feature type="domain" description="Protein kinase" evidence="13">
    <location>
        <begin position="95"/>
        <end position="417"/>
    </location>
</feature>
<organism evidence="15">
    <name type="scientific">Gaeumannomyces tritici (strain R3-111a-1)</name>
    <name type="common">Wheat and barley take-all root rot fungus</name>
    <name type="synonym">Gaeumannomyces graminis var. tritici</name>
    <dbReference type="NCBI Taxonomy" id="644352"/>
    <lineage>
        <taxon>Eukaryota</taxon>
        <taxon>Fungi</taxon>
        <taxon>Dikarya</taxon>
        <taxon>Ascomycota</taxon>
        <taxon>Pezizomycotina</taxon>
        <taxon>Sordariomycetes</taxon>
        <taxon>Sordariomycetidae</taxon>
        <taxon>Magnaporthales</taxon>
        <taxon>Magnaporthaceae</taxon>
        <taxon>Gaeumannomyces</taxon>
    </lineage>
</organism>
<evidence type="ECO:0000256" key="9">
    <source>
        <dbReference type="ARBA" id="ARBA00047899"/>
    </source>
</evidence>
<evidence type="ECO:0000256" key="12">
    <source>
        <dbReference type="SAM" id="MobiDB-lite"/>
    </source>
</evidence>
<reference evidence="16" key="4">
    <citation type="journal article" date="2015" name="G3 (Bethesda)">
        <title>Genome sequences of three phytopathogenic species of the Magnaporthaceae family of fungi.</title>
        <authorList>
            <person name="Okagaki L.H."/>
            <person name="Nunes C.C."/>
            <person name="Sailsbery J."/>
            <person name="Clay B."/>
            <person name="Brown D."/>
            <person name="John T."/>
            <person name="Oh Y."/>
            <person name="Young N."/>
            <person name="Fitzgerald M."/>
            <person name="Haas B.J."/>
            <person name="Zeng Q."/>
            <person name="Young S."/>
            <person name="Adiconis X."/>
            <person name="Fan L."/>
            <person name="Levin J.Z."/>
            <person name="Mitchell T.K."/>
            <person name="Okubara P.A."/>
            <person name="Farman M.L."/>
            <person name="Kohn L.M."/>
            <person name="Birren B."/>
            <person name="Ma L.-J."/>
            <person name="Dean R.A."/>
        </authorList>
    </citation>
    <scope>NUCLEOTIDE SEQUENCE</scope>
    <source>
        <strain evidence="16">R3-111a-1</strain>
    </source>
</reference>
<dbReference type="STRING" id="644352.J3NN25"/>
<dbReference type="SMART" id="SM00220">
    <property type="entry name" value="S_TKc"/>
    <property type="match status" value="1"/>
</dbReference>
<dbReference type="PROSITE" id="PS00107">
    <property type="entry name" value="PROTEIN_KINASE_ATP"/>
    <property type="match status" value="1"/>
</dbReference>
<dbReference type="GO" id="GO:0005737">
    <property type="term" value="C:cytoplasm"/>
    <property type="evidence" value="ECO:0007669"/>
    <property type="project" value="TreeGrafter"/>
</dbReference>
<dbReference type="SMART" id="SM00133">
    <property type="entry name" value="S_TK_X"/>
    <property type="match status" value="1"/>
</dbReference>
<evidence type="ECO:0000256" key="5">
    <source>
        <dbReference type="ARBA" id="ARBA00022741"/>
    </source>
</evidence>
<reference evidence="15" key="2">
    <citation type="submission" date="2010-07" db="EMBL/GenBank/DDBJ databases">
        <authorList>
            <consortium name="The Broad Institute Genome Sequencing Platform"/>
            <consortium name="Broad Institute Genome Sequencing Center for Infectious Disease"/>
            <person name="Ma L.-J."/>
            <person name="Dead R."/>
            <person name="Young S."/>
            <person name="Zeng Q."/>
            <person name="Koehrsen M."/>
            <person name="Alvarado L."/>
            <person name="Berlin A."/>
            <person name="Chapman S.B."/>
            <person name="Chen Z."/>
            <person name="Freedman E."/>
            <person name="Gellesch M."/>
            <person name="Goldberg J."/>
            <person name="Griggs A."/>
            <person name="Gujja S."/>
            <person name="Heilman E.R."/>
            <person name="Heiman D."/>
            <person name="Hepburn T."/>
            <person name="Howarth C."/>
            <person name="Jen D."/>
            <person name="Larson L."/>
            <person name="Mehta T."/>
            <person name="Neiman D."/>
            <person name="Pearson M."/>
            <person name="Roberts A."/>
            <person name="Saif S."/>
            <person name="Shea T."/>
            <person name="Shenoy N."/>
            <person name="Sisk P."/>
            <person name="Stolte C."/>
            <person name="Sykes S."/>
            <person name="Walk T."/>
            <person name="White J."/>
            <person name="Yandava C."/>
            <person name="Haas B."/>
            <person name="Nusbaum C."/>
            <person name="Birren B."/>
        </authorList>
    </citation>
    <scope>NUCLEOTIDE SEQUENCE</scope>
    <source>
        <strain evidence="15">R3-111a-1</strain>
    </source>
</reference>
<evidence type="ECO:0000256" key="11">
    <source>
        <dbReference type="PROSITE-ProRule" id="PRU10141"/>
    </source>
</evidence>
<evidence type="ECO:0000256" key="3">
    <source>
        <dbReference type="ARBA" id="ARBA00022553"/>
    </source>
</evidence>
<dbReference type="Proteomes" id="UP000006039">
    <property type="component" value="Unassembled WGS sequence"/>
</dbReference>
<dbReference type="GO" id="GO:0005856">
    <property type="term" value="C:cytoskeleton"/>
    <property type="evidence" value="ECO:0007669"/>
    <property type="project" value="TreeGrafter"/>
</dbReference>
<evidence type="ECO:0000259" key="13">
    <source>
        <dbReference type="PROSITE" id="PS50011"/>
    </source>
</evidence>
<name>J3NN25_GAET3</name>
<keyword evidence="4" id="KW-0808">Transferase</keyword>
<proteinExistence type="inferred from homology"/>
<dbReference type="Gene3D" id="1.10.510.10">
    <property type="entry name" value="Transferase(Phosphotransferase) domain 1"/>
    <property type="match status" value="2"/>
</dbReference>
<dbReference type="GeneID" id="20343141"/>
<dbReference type="PANTHER" id="PTHR22988">
    <property type="entry name" value="MYOTONIC DYSTROPHY S/T KINASE-RELATED"/>
    <property type="match status" value="1"/>
</dbReference>
<dbReference type="RefSeq" id="XP_009218722.1">
    <property type="nucleotide sequence ID" value="XM_009220458.1"/>
</dbReference>
<dbReference type="eggNOG" id="KOG0605">
    <property type="taxonomic scope" value="Eukaryota"/>
</dbReference>
<dbReference type="EC" id="2.7.11.1" evidence="1"/>
<dbReference type="Pfam" id="PF00069">
    <property type="entry name" value="Pkinase"/>
    <property type="match status" value="2"/>
</dbReference>
<reference evidence="17" key="1">
    <citation type="submission" date="2010-07" db="EMBL/GenBank/DDBJ databases">
        <title>The genome sequence of Gaeumannomyces graminis var. tritici strain R3-111a-1.</title>
        <authorList>
            <consortium name="The Broad Institute Genome Sequencing Platform"/>
            <person name="Ma L.-J."/>
            <person name="Dead R."/>
            <person name="Young S."/>
            <person name="Zeng Q."/>
            <person name="Koehrsen M."/>
            <person name="Alvarado L."/>
            <person name="Berlin A."/>
            <person name="Chapman S.B."/>
            <person name="Chen Z."/>
            <person name="Freedman E."/>
            <person name="Gellesch M."/>
            <person name="Goldberg J."/>
            <person name="Griggs A."/>
            <person name="Gujja S."/>
            <person name="Heilman E.R."/>
            <person name="Heiman D."/>
            <person name="Hepburn T."/>
            <person name="Howarth C."/>
            <person name="Jen D."/>
            <person name="Larson L."/>
            <person name="Mehta T."/>
            <person name="Neiman D."/>
            <person name="Pearson M."/>
            <person name="Roberts A."/>
            <person name="Saif S."/>
            <person name="Shea T."/>
            <person name="Shenoy N."/>
            <person name="Sisk P."/>
            <person name="Stolte C."/>
            <person name="Sykes S."/>
            <person name="Walk T."/>
            <person name="White J."/>
            <person name="Yandava C."/>
            <person name="Haas B."/>
            <person name="Nusbaum C."/>
            <person name="Birren B."/>
        </authorList>
    </citation>
    <scope>NUCLEOTIDE SEQUENCE [LARGE SCALE GENOMIC DNA]</scope>
    <source>
        <strain evidence="17">R3-111a-1</strain>
    </source>
</reference>
<evidence type="ECO:0000256" key="1">
    <source>
        <dbReference type="ARBA" id="ARBA00012513"/>
    </source>
</evidence>
<reference evidence="15" key="3">
    <citation type="submission" date="2010-09" db="EMBL/GenBank/DDBJ databases">
        <title>Annotation of Gaeumannomyces graminis var. tritici R3-111a-1.</title>
        <authorList>
            <consortium name="The Broad Institute Genome Sequencing Platform"/>
            <person name="Ma L.-J."/>
            <person name="Dead R."/>
            <person name="Young S.K."/>
            <person name="Zeng Q."/>
            <person name="Gargeya S."/>
            <person name="Fitzgerald M."/>
            <person name="Haas B."/>
            <person name="Abouelleil A."/>
            <person name="Alvarado L."/>
            <person name="Arachchi H.M."/>
            <person name="Berlin A."/>
            <person name="Brown A."/>
            <person name="Chapman S.B."/>
            <person name="Chen Z."/>
            <person name="Dunbar C."/>
            <person name="Freedman E."/>
            <person name="Gearin G."/>
            <person name="Gellesch M."/>
            <person name="Goldberg J."/>
            <person name="Griggs A."/>
            <person name="Gujja S."/>
            <person name="Heiman D."/>
            <person name="Howarth C."/>
            <person name="Larson L."/>
            <person name="Lui A."/>
            <person name="MacDonald P.J.P."/>
            <person name="Mehta T."/>
            <person name="Montmayeur A."/>
            <person name="Murphy C."/>
            <person name="Neiman D."/>
            <person name="Pearson M."/>
            <person name="Priest M."/>
            <person name="Roberts A."/>
            <person name="Saif S."/>
            <person name="Shea T."/>
            <person name="Shenoy N."/>
            <person name="Sisk P."/>
            <person name="Stolte C."/>
            <person name="Sykes S."/>
            <person name="Yandava C."/>
            <person name="Wortman J."/>
            <person name="Nusbaum C."/>
            <person name="Birren B."/>
        </authorList>
    </citation>
    <scope>NUCLEOTIDE SEQUENCE</scope>
    <source>
        <strain evidence="15">R3-111a-1</strain>
    </source>
</reference>
<dbReference type="InterPro" id="IPR000961">
    <property type="entry name" value="AGC-kinase_C"/>
</dbReference>
<accession>J3NN25</accession>